<feature type="compositionally biased region" description="Polar residues" evidence="1">
    <location>
        <begin position="87"/>
        <end position="99"/>
    </location>
</feature>
<evidence type="ECO:0000313" key="3">
    <source>
        <dbReference type="Proteomes" id="UP001391051"/>
    </source>
</evidence>
<gene>
    <name evidence="2" type="ORF">PG986_012404</name>
</gene>
<dbReference type="RefSeq" id="XP_066695322.1">
    <property type="nucleotide sequence ID" value="XM_066848626.1"/>
</dbReference>
<keyword evidence="3" id="KW-1185">Reference proteome</keyword>
<organism evidence="2 3">
    <name type="scientific">Apiospora aurea</name>
    <dbReference type="NCBI Taxonomy" id="335848"/>
    <lineage>
        <taxon>Eukaryota</taxon>
        <taxon>Fungi</taxon>
        <taxon>Dikarya</taxon>
        <taxon>Ascomycota</taxon>
        <taxon>Pezizomycotina</taxon>
        <taxon>Sordariomycetes</taxon>
        <taxon>Xylariomycetidae</taxon>
        <taxon>Amphisphaeriales</taxon>
        <taxon>Apiosporaceae</taxon>
        <taxon>Apiospora</taxon>
    </lineage>
</organism>
<dbReference type="Proteomes" id="UP001391051">
    <property type="component" value="Unassembled WGS sequence"/>
</dbReference>
<evidence type="ECO:0000256" key="1">
    <source>
        <dbReference type="SAM" id="MobiDB-lite"/>
    </source>
</evidence>
<accession>A0ABR1PZV7</accession>
<sequence length="107" mass="11855">MYRWDLTDIRSQPALPPETLQTEYIYDPMPAELIPPTGSNLLVHFFEHPTHAGVLPDLYRPVPKRLREKLSPCPQRAARSAGASPLSRASTKPSCSSSAAVPDLLYV</sequence>
<name>A0ABR1PZV7_9PEZI</name>
<comment type="caution">
    <text evidence="2">The sequence shown here is derived from an EMBL/GenBank/DDBJ whole genome shotgun (WGS) entry which is preliminary data.</text>
</comment>
<reference evidence="2 3" key="1">
    <citation type="submission" date="2023-01" db="EMBL/GenBank/DDBJ databases">
        <title>Analysis of 21 Apiospora genomes using comparative genomics revels a genus with tremendous synthesis potential of carbohydrate active enzymes and secondary metabolites.</title>
        <authorList>
            <person name="Sorensen T."/>
        </authorList>
    </citation>
    <scope>NUCLEOTIDE SEQUENCE [LARGE SCALE GENOMIC DNA]</scope>
    <source>
        <strain evidence="2 3">CBS 24483</strain>
    </source>
</reference>
<evidence type="ECO:0000313" key="2">
    <source>
        <dbReference type="EMBL" id="KAK7943291.1"/>
    </source>
</evidence>
<protein>
    <submittedName>
        <fullName evidence="2">Uncharacterized protein</fullName>
    </submittedName>
</protein>
<feature type="region of interest" description="Disordered" evidence="1">
    <location>
        <begin position="70"/>
        <end position="107"/>
    </location>
</feature>
<proteinExistence type="predicted"/>
<dbReference type="EMBL" id="JAQQWE010000008">
    <property type="protein sequence ID" value="KAK7943291.1"/>
    <property type="molecule type" value="Genomic_DNA"/>
</dbReference>
<dbReference type="GeneID" id="92081688"/>